<dbReference type="InterPro" id="IPR048031">
    <property type="entry name" value="ScyD/ScyE-like"/>
</dbReference>
<protein>
    <recommendedName>
        <fullName evidence="3">ScyD/ScyE family protein</fullName>
    </recommendedName>
</protein>
<dbReference type="RefSeq" id="WP_310298482.1">
    <property type="nucleotide sequence ID" value="NZ_BAAAPS010000002.1"/>
</dbReference>
<dbReference type="InterPro" id="IPR011042">
    <property type="entry name" value="6-blade_b-propeller_TolB-like"/>
</dbReference>
<proteinExistence type="predicted"/>
<organism evidence="1 2">
    <name type="scientific">Nocardioides marmoribigeumensis</name>
    <dbReference type="NCBI Taxonomy" id="433649"/>
    <lineage>
        <taxon>Bacteria</taxon>
        <taxon>Bacillati</taxon>
        <taxon>Actinomycetota</taxon>
        <taxon>Actinomycetes</taxon>
        <taxon>Propionibacteriales</taxon>
        <taxon>Nocardioidaceae</taxon>
        <taxon>Nocardioides</taxon>
    </lineage>
</organism>
<evidence type="ECO:0000313" key="1">
    <source>
        <dbReference type="EMBL" id="MDR7361066.1"/>
    </source>
</evidence>
<reference evidence="1 2" key="1">
    <citation type="submission" date="2023-07" db="EMBL/GenBank/DDBJ databases">
        <title>Sequencing the genomes of 1000 actinobacteria strains.</title>
        <authorList>
            <person name="Klenk H.-P."/>
        </authorList>
    </citation>
    <scope>NUCLEOTIDE SEQUENCE [LARGE SCALE GENOMIC DNA]</scope>
    <source>
        <strain evidence="1 2">DSM 19426</strain>
    </source>
</reference>
<gene>
    <name evidence="1" type="ORF">J2S63_000619</name>
</gene>
<sequence length="355" mass="36683">MTVLALGTAGAVVAAPATSTAAISGGGHGIVVASKLGDPFGLQSARAHRGLIVAENAGRVTRLFADGRKRTILSGVPGLAGVAGGPRRVFAVVGGPNEEGSPSGGKYGPSRVIRMTYNGKGKKVIANLLAYELKHNPDGQKQFVKGKPVDALSNPFAMTWSKYGLFVADGGANDVLKVNPATGKVSTFFVPPTVKDEKACKGPDANANPGTKGCDPVPTGVQVVGRDVFVSTLGAEAPSAGRVYRVDARSGKVRNVWTNLTAPTGVAVRRDGTVYFSQVLHGAPAGPPGPGFDPADVGRIVRIRNGHRTFAPVTMPTGLLLKRGVLYASSWSVGSFLGMKDAGKVVRVPDSLFHR</sequence>
<dbReference type="SUPFAM" id="SSF63829">
    <property type="entry name" value="Calcium-dependent phosphotriesterase"/>
    <property type="match status" value="1"/>
</dbReference>
<comment type="caution">
    <text evidence="1">The sequence shown here is derived from an EMBL/GenBank/DDBJ whole genome shotgun (WGS) entry which is preliminary data.</text>
</comment>
<evidence type="ECO:0008006" key="3">
    <source>
        <dbReference type="Google" id="ProtNLM"/>
    </source>
</evidence>
<name>A0ABU2BR19_9ACTN</name>
<evidence type="ECO:0000313" key="2">
    <source>
        <dbReference type="Proteomes" id="UP001183648"/>
    </source>
</evidence>
<dbReference type="Proteomes" id="UP001183648">
    <property type="component" value="Unassembled WGS sequence"/>
</dbReference>
<dbReference type="NCBIfam" id="NF033206">
    <property type="entry name" value="ScyE_fam"/>
    <property type="match status" value="1"/>
</dbReference>
<accession>A0ABU2BR19</accession>
<dbReference type="Gene3D" id="2.120.10.30">
    <property type="entry name" value="TolB, C-terminal domain"/>
    <property type="match status" value="1"/>
</dbReference>
<dbReference type="EMBL" id="JAVDYG010000001">
    <property type="protein sequence ID" value="MDR7361066.1"/>
    <property type="molecule type" value="Genomic_DNA"/>
</dbReference>
<keyword evidence="2" id="KW-1185">Reference proteome</keyword>